<dbReference type="GO" id="GO:0050660">
    <property type="term" value="F:flavin adenine dinucleotide binding"/>
    <property type="evidence" value="ECO:0007669"/>
    <property type="project" value="TreeGrafter"/>
</dbReference>
<gene>
    <name evidence="2" type="ORF">KSP39_PZI002084</name>
</gene>
<dbReference type="EMBL" id="JBBWWQ010000002">
    <property type="protein sequence ID" value="KAK8954449.1"/>
    <property type="molecule type" value="Genomic_DNA"/>
</dbReference>
<comment type="caution">
    <text evidence="2">The sequence shown here is derived from an EMBL/GenBank/DDBJ whole genome shotgun (WGS) entry which is preliminary data.</text>
</comment>
<accession>A0AAP0BY56</accession>
<keyword evidence="3" id="KW-1185">Reference proteome</keyword>
<dbReference type="GO" id="GO:0004148">
    <property type="term" value="F:dihydrolipoyl dehydrogenase (NADH) activity"/>
    <property type="evidence" value="ECO:0007669"/>
    <property type="project" value="TreeGrafter"/>
</dbReference>
<dbReference type="Pfam" id="PF07992">
    <property type="entry name" value="Pyr_redox_2"/>
    <property type="match status" value="1"/>
</dbReference>
<dbReference type="GO" id="GO:0006103">
    <property type="term" value="P:2-oxoglutarate metabolic process"/>
    <property type="evidence" value="ECO:0007669"/>
    <property type="project" value="TreeGrafter"/>
</dbReference>
<dbReference type="SUPFAM" id="SSF51905">
    <property type="entry name" value="FAD/NAD(P)-binding domain"/>
    <property type="match status" value="1"/>
</dbReference>
<dbReference type="Proteomes" id="UP001418222">
    <property type="component" value="Unassembled WGS sequence"/>
</dbReference>
<dbReference type="PANTHER" id="PTHR22912">
    <property type="entry name" value="DISULFIDE OXIDOREDUCTASE"/>
    <property type="match status" value="1"/>
</dbReference>
<organism evidence="2 3">
    <name type="scientific">Platanthera zijinensis</name>
    <dbReference type="NCBI Taxonomy" id="2320716"/>
    <lineage>
        <taxon>Eukaryota</taxon>
        <taxon>Viridiplantae</taxon>
        <taxon>Streptophyta</taxon>
        <taxon>Embryophyta</taxon>
        <taxon>Tracheophyta</taxon>
        <taxon>Spermatophyta</taxon>
        <taxon>Magnoliopsida</taxon>
        <taxon>Liliopsida</taxon>
        <taxon>Asparagales</taxon>
        <taxon>Orchidaceae</taxon>
        <taxon>Orchidoideae</taxon>
        <taxon>Orchideae</taxon>
        <taxon>Orchidinae</taxon>
        <taxon>Platanthera</taxon>
    </lineage>
</organism>
<protein>
    <recommendedName>
        <fullName evidence="1">FAD/NAD(P)-binding domain-containing protein</fullName>
    </recommendedName>
</protein>
<sequence>MAMIGLTRRRAGSLLLKPAKLGRCITAWREFTTTTEENDVVVIGGGPRGYVVVIKAAQLGLKTTCIEKRGALDRTCLNVVCLPSKVTTWLPPKFYVNRNDYRYINRFLSGSNSEIWMDLACSKI</sequence>
<evidence type="ECO:0000313" key="3">
    <source>
        <dbReference type="Proteomes" id="UP001418222"/>
    </source>
</evidence>
<dbReference type="InterPro" id="IPR050151">
    <property type="entry name" value="Class-I_Pyr_Nuc-Dis_Oxidored"/>
</dbReference>
<dbReference type="GO" id="GO:0045252">
    <property type="term" value="C:oxoglutarate dehydrogenase complex"/>
    <property type="evidence" value="ECO:0007669"/>
    <property type="project" value="TreeGrafter"/>
</dbReference>
<feature type="domain" description="FAD/NAD(P)-binding" evidence="1">
    <location>
        <begin position="39"/>
        <end position="87"/>
    </location>
</feature>
<evidence type="ECO:0000259" key="1">
    <source>
        <dbReference type="Pfam" id="PF07992"/>
    </source>
</evidence>
<dbReference type="PRINTS" id="PR00411">
    <property type="entry name" value="PNDRDTASEI"/>
</dbReference>
<evidence type="ECO:0000313" key="2">
    <source>
        <dbReference type="EMBL" id="KAK8954449.1"/>
    </source>
</evidence>
<dbReference type="Gene3D" id="3.50.50.60">
    <property type="entry name" value="FAD/NAD(P)-binding domain"/>
    <property type="match status" value="1"/>
</dbReference>
<dbReference type="PANTHER" id="PTHR22912:SF223">
    <property type="entry name" value="DIHYDROLIPOYL DEHYDROGENASE 1, MITOCHONDRIAL"/>
    <property type="match status" value="1"/>
</dbReference>
<dbReference type="GO" id="GO:0005739">
    <property type="term" value="C:mitochondrion"/>
    <property type="evidence" value="ECO:0007669"/>
    <property type="project" value="TreeGrafter"/>
</dbReference>
<proteinExistence type="predicted"/>
<dbReference type="InterPro" id="IPR036188">
    <property type="entry name" value="FAD/NAD-bd_sf"/>
</dbReference>
<reference evidence="2 3" key="1">
    <citation type="journal article" date="2022" name="Nat. Plants">
        <title>Genomes of leafy and leafless Platanthera orchids illuminate the evolution of mycoheterotrophy.</title>
        <authorList>
            <person name="Li M.H."/>
            <person name="Liu K.W."/>
            <person name="Li Z."/>
            <person name="Lu H.C."/>
            <person name="Ye Q.L."/>
            <person name="Zhang D."/>
            <person name="Wang J.Y."/>
            <person name="Li Y.F."/>
            <person name="Zhong Z.M."/>
            <person name="Liu X."/>
            <person name="Yu X."/>
            <person name="Liu D.K."/>
            <person name="Tu X.D."/>
            <person name="Liu B."/>
            <person name="Hao Y."/>
            <person name="Liao X.Y."/>
            <person name="Jiang Y.T."/>
            <person name="Sun W.H."/>
            <person name="Chen J."/>
            <person name="Chen Y.Q."/>
            <person name="Ai Y."/>
            <person name="Zhai J.W."/>
            <person name="Wu S.S."/>
            <person name="Zhou Z."/>
            <person name="Hsiao Y.Y."/>
            <person name="Wu W.L."/>
            <person name="Chen Y.Y."/>
            <person name="Lin Y.F."/>
            <person name="Hsu J.L."/>
            <person name="Li C.Y."/>
            <person name="Wang Z.W."/>
            <person name="Zhao X."/>
            <person name="Zhong W.Y."/>
            <person name="Ma X.K."/>
            <person name="Ma L."/>
            <person name="Huang J."/>
            <person name="Chen G.Z."/>
            <person name="Huang M.Z."/>
            <person name="Huang L."/>
            <person name="Peng D.H."/>
            <person name="Luo Y.B."/>
            <person name="Zou S.Q."/>
            <person name="Chen S.P."/>
            <person name="Lan S."/>
            <person name="Tsai W.C."/>
            <person name="Van de Peer Y."/>
            <person name="Liu Z.J."/>
        </authorList>
    </citation>
    <scope>NUCLEOTIDE SEQUENCE [LARGE SCALE GENOMIC DNA]</scope>
    <source>
        <strain evidence="2">Lor287</strain>
    </source>
</reference>
<dbReference type="InterPro" id="IPR023753">
    <property type="entry name" value="FAD/NAD-binding_dom"/>
</dbReference>
<dbReference type="AlphaFoldDB" id="A0AAP0BY56"/>
<name>A0AAP0BY56_9ASPA</name>